<name>A0A977KB77_9CREN</name>
<dbReference type="GO" id="GO:0005886">
    <property type="term" value="C:plasma membrane"/>
    <property type="evidence" value="ECO:0007669"/>
    <property type="project" value="UniProtKB-SubCell"/>
</dbReference>
<gene>
    <name evidence="9" type="ORF">IPA_04370</name>
</gene>
<reference evidence="9" key="1">
    <citation type="submission" date="2013-11" db="EMBL/GenBank/DDBJ databases">
        <title>Comparative genomics of Ignicoccus.</title>
        <authorList>
            <person name="Podar M."/>
        </authorList>
    </citation>
    <scope>NUCLEOTIDE SEQUENCE</scope>
    <source>
        <strain evidence="9">DSM 13166</strain>
    </source>
</reference>
<evidence type="ECO:0000256" key="7">
    <source>
        <dbReference type="ARBA" id="ARBA00023136"/>
    </source>
</evidence>
<feature type="transmembrane region" description="Helical" evidence="8">
    <location>
        <begin position="65"/>
        <end position="86"/>
    </location>
</feature>
<dbReference type="Pfam" id="PF01032">
    <property type="entry name" value="FecCD"/>
    <property type="match status" value="1"/>
</dbReference>
<dbReference type="GO" id="GO:0022857">
    <property type="term" value="F:transmembrane transporter activity"/>
    <property type="evidence" value="ECO:0007669"/>
    <property type="project" value="InterPro"/>
</dbReference>
<keyword evidence="6 8" id="KW-1133">Transmembrane helix</keyword>
<feature type="transmembrane region" description="Helical" evidence="8">
    <location>
        <begin position="196"/>
        <end position="218"/>
    </location>
</feature>
<comment type="subcellular location">
    <subcellularLocation>
        <location evidence="1">Cell membrane</location>
        <topology evidence="1">Multi-pass membrane protein</topology>
    </subcellularLocation>
</comment>
<feature type="transmembrane region" description="Helical" evidence="8">
    <location>
        <begin position="151"/>
        <end position="184"/>
    </location>
</feature>
<dbReference type="EMBL" id="CP006868">
    <property type="protein sequence ID" value="UXD22401.1"/>
    <property type="molecule type" value="Genomic_DNA"/>
</dbReference>
<keyword evidence="5 8" id="KW-0812">Transmembrane</keyword>
<feature type="transmembrane region" description="Helical" evidence="8">
    <location>
        <begin position="107"/>
        <end position="131"/>
    </location>
</feature>
<dbReference type="Gene3D" id="1.10.3470.10">
    <property type="entry name" value="ABC transporter involved in vitamin B12 uptake, BtuC"/>
    <property type="match status" value="1"/>
</dbReference>
<dbReference type="InterPro" id="IPR037294">
    <property type="entry name" value="ABC_BtuC-like"/>
</dbReference>
<comment type="similarity">
    <text evidence="2">Belongs to the binding-protein-dependent transport system permease family. FecCD subfamily.</text>
</comment>
<accession>A0A977KB77</accession>
<evidence type="ECO:0000256" key="2">
    <source>
        <dbReference type="ARBA" id="ARBA00007935"/>
    </source>
</evidence>
<feature type="transmembrane region" description="Helical" evidence="8">
    <location>
        <begin position="39"/>
        <end position="59"/>
    </location>
</feature>
<evidence type="ECO:0000256" key="8">
    <source>
        <dbReference type="SAM" id="Phobius"/>
    </source>
</evidence>
<organism evidence="9 10">
    <name type="scientific">Ignicoccus pacificus DSM 13166</name>
    <dbReference type="NCBI Taxonomy" id="940294"/>
    <lineage>
        <taxon>Archaea</taxon>
        <taxon>Thermoproteota</taxon>
        <taxon>Thermoprotei</taxon>
        <taxon>Desulfurococcales</taxon>
        <taxon>Desulfurococcaceae</taxon>
        <taxon>Ignicoccus</taxon>
    </lineage>
</organism>
<dbReference type="InterPro" id="IPR000522">
    <property type="entry name" value="ABC_transptr_permease_BtuC"/>
</dbReference>
<dbReference type="AlphaFoldDB" id="A0A977KB77"/>
<keyword evidence="7 8" id="KW-0472">Membrane</keyword>
<dbReference type="SUPFAM" id="SSF81345">
    <property type="entry name" value="ABC transporter involved in vitamin B12 uptake, BtuC"/>
    <property type="match status" value="1"/>
</dbReference>
<evidence type="ECO:0000256" key="6">
    <source>
        <dbReference type="ARBA" id="ARBA00022989"/>
    </source>
</evidence>
<proteinExistence type="inferred from homology"/>
<sequence>MNDLIDPYVIGVLPGAFVALSLGVLLLGLLALTLKMSFILGFLGSLIVGTLVAVVSLKYGLRGTLIIGIGISLSLQGIASILAYLASAASNRPFLPMLLGTTEYVTWNVLIYVLIIGTISTLLIWILSWKISALEYGEDFTESFRINYKRVLGISIILSSASAGAAVGCCGIIPFLGLISANIAKRLSPLKPSGEILYSIIIASMVMTISDTLASVIVTPYGSLPVGAFLSFIGGLALVILILFEGGIV</sequence>
<feature type="transmembrane region" description="Helical" evidence="8">
    <location>
        <begin position="12"/>
        <end position="32"/>
    </location>
</feature>
<keyword evidence="3" id="KW-0813">Transport</keyword>
<evidence type="ECO:0000256" key="3">
    <source>
        <dbReference type="ARBA" id="ARBA00022448"/>
    </source>
</evidence>
<evidence type="ECO:0000313" key="9">
    <source>
        <dbReference type="EMBL" id="UXD22401.1"/>
    </source>
</evidence>
<keyword evidence="10" id="KW-1185">Reference proteome</keyword>
<keyword evidence="4" id="KW-1003">Cell membrane</keyword>
<protein>
    <submittedName>
        <fullName evidence="9">Uncharacterized protein</fullName>
    </submittedName>
</protein>
<evidence type="ECO:0000256" key="1">
    <source>
        <dbReference type="ARBA" id="ARBA00004651"/>
    </source>
</evidence>
<evidence type="ECO:0000313" key="10">
    <source>
        <dbReference type="Proteomes" id="UP001063698"/>
    </source>
</evidence>
<evidence type="ECO:0000256" key="4">
    <source>
        <dbReference type="ARBA" id="ARBA00022475"/>
    </source>
</evidence>
<dbReference type="Proteomes" id="UP001063698">
    <property type="component" value="Chromosome"/>
</dbReference>
<feature type="transmembrane region" description="Helical" evidence="8">
    <location>
        <begin position="224"/>
        <end position="244"/>
    </location>
</feature>
<dbReference type="PANTHER" id="PTHR30472">
    <property type="entry name" value="FERRIC ENTEROBACTIN TRANSPORT SYSTEM PERMEASE PROTEIN"/>
    <property type="match status" value="1"/>
</dbReference>
<dbReference type="KEGG" id="ipc:IPA_04370"/>
<evidence type="ECO:0000256" key="5">
    <source>
        <dbReference type="ARBA" id="ARBA00022692"/>
    </source>
</evidence>
<dbReference type="PANTHER" id="PTHR30472:SF25">
    <property type="entry name" value="ABC TRANSPORTER PERMEASE PROTEIN MJ0876-RELATED"/>
    <property type="match status" value="1"/>
</dbReference>